<protein>
    <submittedName>
        <fullName evidence="1">Uncharacterized protein</fullName>
    </submittedName>
</protein>
<comment type="caution">
    <text evidence="1">The sequence shown here is derived from an EMBL/GenBank/DDBJ whole genome shotgun (WGS) entry which is preliminary data.</text>
</comment>
<reference evidence="1" key="1">
    <citation type="submission" date="2019-08" db="EMBL/GenBank/DDBJ databases">
        <authorList>
            <person name="Kucharzyk K."/>
            <person name="Murdoch R.W."/>
            <person name="Higgins S."/>
            <person name="Loffler F."/>
        </authorList>
    </citation>
    <scope>NUCLEOTIDE SEQUENCE</scope>
</reference>
<name>A0A645GRI4_9ZZZZ</name>
<gene>
    <name evidence="1" type="ORF">SDC9_176924</name>
</gene>
<dbReference type="AlphaFoldDB" id="A0A645GRI4"/>
<evidence type="ECO:0000313" key="1">
    <source>
        <dbReference type="EMBL" id="MPN29471.1"/>
    </source>
</evidence>
<accession>A0A645GRI4</accession>
<dbReference type="EMBL" id="VSSQ01080188">
    <property type="protein sequence ID" value="MPN29471.1"/>
    <property type="molecule type" value="Genomic_DNA"/>
</dbReference>
<organism evidence="1">
    <name type="scientific">bioreactor metagenome</name>
    <dbReference type="NCBI Taxonomy" id="1076179"/>
    <lineage>
        <taxon>unclassified sequences</taxon>
        <taxon>metagenomes</taxon>
        <taxon>ecological metagenomes</taxon>
    </lineage>
</organism>
<sequence length="107" mass="11664">MDALAITLGTHIRQFFGFARIHRNIVFAGVLTHDHSFIDGFAGFNHQAAALLNHVQRVGHGFAAFHADERPVFAGDNFAAVSAVFMEEMTHDTEASGLIDQIGLKSD</sequence>
<proteinExistence type="predicted"/>